<accession>A0A8X7WK41</accession>
<dbReference type="InterPro" id="IPR000210">
    <property type="entry name" value="BTB/POZ_dom"/>
</dbReference>
<evidence type="ECO:0000256" key="2">
    <source>
        <dbReference type="ARBA" id="ARBA00004906"/>
    </source>
</evidence>
<evidence type="ECO:0000256" key="3">
    <source>
        <dbReference type="ARBA" id="ARBA00022786"/>
    </source>
</evidence>
<dbReference type="SUPFAM" id="SSF54695">
    <property type="entry name" value="POZ domain"/>
    <property type="match status" value="1"/>
</dbReference>
<dbReference type="Gene3D" id="1.25.40.420">
    <property type="match status" value="1"/>
</dbReference>
<dbReference type="Proteomes" id="UP000886595">
    <property type="component" value="Unassembled WGS sequence"/>
</dbReference>
<dbReference type="Pfam" id="PF00651">
    <property type="entry name" value="BTB"/>
    <property type="match status" value="1"/>
</dbReference>
<dbReference type="InterPro" id="IPR011333">
    <property type="entry name" value="SKP1/BTB/POZ_sf"/>
</dbReference>
<dbReference type="SMART" id="SM00225">
    <property type="entry name" value="BTB"/>
    <property type="match status" value="1"/>
</dbReference>
<dbReference type="InterPro" id="IPR011705">
    <property type="entry name" value="BACK"/>
</dbReference>
<name>A0A8X7WK41_BRACI</name>
<organism evidence="6 7">
    <name type="scientific">Brassica carinata</name>
    <name type="common">Ethiopian mustard</name>
    <name type="synonym">Abyssinian cabbage</name>
    <dbReference type="NCBI Taxonomy" id="52824"/>
    <lineage>
        <taxon>Eukaryota</taxon>
        <taxon>Viridiplantae</taxon>
        <taxon>Streptophyta</taxon>
        <taxon>Embryophyta</taxon>
        <taxon>Tracheophyta</taxon>
        <taxon>Spermatophyta</taxon>
        <taxon>Magnoliopsida</taxon>
        <taxon>eudicotyledons</taxon>
        <taxon>Gunneridae</taxon>
        <taxon>Pentapetalae</taxon>
        <taxon>rosids</taxon>
        <taxon>malvids</taxon>
        <taxon>Brassicales</taxon>
        <taxon>Brassicaceae</taxon>
        <taxon>Brassiceae</taxon>
        <taxon>Brassica</taxon>
    </lineage>
</organism>
<dbReference type="GO" id="GO:0010114">
    <property type="term" value="P:response to red light"/>
    <property type="evidence" value="ECO:0007669"/>
    <property type="project" value="TreeGrafter"/>
</dbReference>
<dbReference type="FunFam" id="1.25.40.420:FF:000008">
    <property type="entry name" value="BTB/POZ domain-containing protein POB1"/>
    <property type="match status" value="1"/>
</dbReference>
<dbReference type="InterPro" id="IPR045890">
    <property type="entry name" value="POB1-like"/>
</dbReference>
<comment type="function">
    <text evidence="1">May act as a substrate-specific adapter of an E3 ubiquitin-protein ligase complex (CUL3-RBX1-BTB) which mediates the ubiquitination and subsequent proteasomal degradation of target proteins.</text>
</comment>
<sequence>MDLDSDCGFGFAFNNVHFSDRLLRIEITNGGEITNVDPLQDRKRRRKDVNARAVGGENEKECNPPASRVTELHISSPILAAKSPFFYKLFCNGMFESEQNHVTLRIEASEEAPVMELLNFMYTNSLSSVTEVPALLRVLIAADKFEVASCMKYCTRLLLNRPMTLPYALFILRLPWTLLLAEFVKPLTIAARHFLVMHYQDINKFPPEELMALPLLGIMMLLTSNDLMITSEDIVYDVVLKWAKTNYSVLEERQGILRRLARYIRFPYMTCPRLKKILTSDDFEPSVAYKLVLEALFFKAETSLHHRAAITAASHGQRFIERAYTDRPIKTVEFEVPHRQCIVYLDLTRKECNALYPSNRIYSQKFHLGGQEFLLSACCNKEQPNRFHQFGLFLKAQVKGSVSLTVDYQFSARWKPTQEFVIRSRGRYKFTGDESVGFRDLFGTSWASFIGEDSPYFINEVLHLRAELSIRL</sequence>
<dbReference type="CDD" id="cd18186">
    <property type="entry name" value="BTB_POZ_ZBTB_KLHL-like"/>
    <property type="match status" value="1"/>
</dbReference>
<evidence type="ECO:0000313" key="7">
    <source>
        <dbReference type="Proteomes" id="UP000886595"/>
    </source>
</evidence>
<dbReference type="Pfam" id="PF07707">
    <property type="entry name" value="BACK"/>
    <property type="match status" value="1"/>
</dbReference>
<keyword evidence="7" id="KW-1185">Reference proteome</keyword>
<comment type="pathway">
    <text evidence="2">Protein modification; protein ubiquitination.</text>
</comment>
<dbReference type="EMBL" id="JAAMPC010000001">
    <property type="protein sequence ID" value="KAG2331151.1"/>
    <property type="molecule type" value="Genomic_DNA"/>
</dbReference>
<gene>
    <name evidence="6" type="ORF">Bca52824_002331</name>
</gene>
<protein>
    <recommendedName>
        <fullName evidence="5">BTB domain-containing protein</fullName>
    </recommendedName>
</protein>
<dbReference type="PROSITE" id="PS50097">
    <property type="entry name" value="BTB"/>
    <property type="match status" value="1"/>
</dbReference>
<dbReference type="GO" id="GO:0005634">
    <property type="term" value="C:nucleus"/>
    <property type="evidence" value="ECO:0007669"/>
    <property type="project" value="TreeGrafter"/>
</dbReference>
<evidence type="ECO:0000259" key="5">
    <source>
        <dbReference type="PROSITE" id="PS50097"/>
    </source>
</evidence>
<keyword evidence="3" id="KW-0833">Ubl conjugation pathway</keyword>
<evidence type="ECO:0000313" key="6">
    <source>
        <dbReference type="EMBL" id="KAG2331151.1"/>
    </source>
</evidence>
<dbReference type="OrthoDB" id="45365at2759"/>
<reference evidence="6 7" key="1">
    <citation type="submission" date="2020-02" db="EMBL/GenBank/DDBJ databases">
        <authorList>
            <person name="Ma Q."/>
            <person name="Huang Y."/>
            <person name="Song X."/>
            <person name="Pei D."/>
        </authorList>
    </citation>
    <scope>NUCLEOTIDE SEQUENCE [LARGE SCALE GENOMIC DNA]</scope>
    <source>
        <strain evidence="6">Sxm20200214</strain>
        <tissue evidence="6">Leaf</tissue>
    </source>
</reference>
<dbReference type="Gene3D" id="3.30.710.10">
    <property type="entry name" value="Potassium Channel Kv1.1, Chain A"/>
    <property type="match status" value="1"/>
</dbReference>
<evidence type="ECO:0000256" key="1">
    <source>
        <dbReference type="ARBA" id="ARBA00002668"/>
    </source>
</evidence>
<dbReference type="PANTHER" id="PTHR46336:SF8">
    <property type="entry name" value="BTB DOMAIN-CONTAINING PROTEIN"/>
    <property type="match status" value="1"/>
</dbReference>
<feature type="region of interest" description="Disordered" evidence="4">
    <location>
        <begin position="42"/>
        <end position="65"/>
    </location>
</feature>
<feature type="domain" description="BTB" evidence="5">
    <location>
        <begin position="71"/>
        <end position="130"/>
    </location>
</feature>
<dbReference type="AlphaFoldDB" id="A0A8X7WK41"/>
<proteinExistence type="predicted"/>
<comment type="caution">
    <text evidence="6">The sequence shown here is derived from an EMBL/GenBank/DDBJ whole genome shotgun (WGS) entry which is preliminary data.</text>
</comment>
<evidence type="ECO:0000256" key="4">
    <source>
        <dbReference type="SAM" id="MobiDB-lite"/>
    </source>
</evidence>
<dbReference type="PANTHER" id="PTHR46336">
    <property type="entry name" value="OS02G0260700 PROTEIN"/>
    <property type="match status" value="1"/>
</dbReference>
<dbReference type="SMART" id="SM00875">
    <property type="entry name" value="BACK"/>
    <property type="match status" value="1"/>
</dbReference>